<keyword evidence="4 5" id="KW-0274">FAD</keyword>
<evidence type="ECO:0000256" key="5">
    <source>
        <dbReference type="RuleBase" id="RU003968"/>
    </source>
</evidence>
<organism evidence="7 8">
    <name type="scientific">Actinocorallia longicatena</name>
    <dbReference type="NCBI Taxonomy" id="111803"/>
    <lineage>
        <taxon>Bacteria</taxon>
        <taxon>Bacillati</taxon>
        <taxon>Actinomycetota</taxon>
        <taxon>Actinomycetes</taxon>
        <taxon>Streptosporangiales</taxon>
        <taxon>Thermomonosporaceae</taxon>
        <taxon>Actinocorallia</taxon>
    </lineage>
</organism>
<dbReference type="PANTHER" id="PTHR11552:SF147">
    <property type="entry name" value="CHOLINE DEHYDROGENASE, MITOCHONDRIAL"/>
    <property type="match status" value="1"/>
</dbReference>
<dbReference type="InterPro" id="IPR000172">
    <property type="entry name" value="GMC_OxRdtase_N"/>
</dbReference>
<accession>A0ABP6QQT8</accession>
<evidence type="ECO:0000256" key="1">
    <source>
        <dbReference type="ARBA" id="ARBA00001974"/>
    </source>
</evidence>
<evidence type="ECO:0000313" key="7">
    <source>
        <dbReference type="EMBL" id="GAA3240782.1"/>
    </source>
</evidence>
<dbReference type="SUPFAM" id="SSF54373">
    <property type="entry name" value="FAD-linked reductases, C-terminal domain"/>
    <property type="match status" value="1"/>
</dbReference>
<dbReference type="EMBL" id="BAAAUV010000042">
    <property type="protein sequence ID" value="GAA3240782.1"/>
    <property type="molecule type" value="Genomic_DNA"/>
</dbReference>
<dbReference type="Pfam" id="PF00732">
    <property type="entry name" value="GMC_oxred_N"/>
    <property type="match status" value="1"/>
</dbReference>
<keyword evidence="8" id="KW-1185">Reference proteome</keyword>
<protein>
    <submittedName>
        <fullName evidence="7">GMC family oxidoreductase N-terminal domain-containing protein</fullName>
    </submittedName>
</protein>
<dbReference type="Gene3D" id="3.50.50.60">
    <property type="entry name" value="FAD/NAD(P)-binding domain"/>
    <property type="match status" value="1"/>
</dbReference>
<proteinExistence type="inferred from homology"/>
<evidence type="ECO:0000256" key="4">
    <source>
        <dbReference type="ARBA" id="ARBA00022827"/>
    </source>
</evidence>
<dbReference type="SUPFAM" id="SSF51905">
    <property type="entry name" value="FAD/NAD(P)-binding domain"/>
    <property type="match status" value="1"/>
</dbReference>
<comment type="cofactor">
    <cofactor evidence="1">
        <name>FAD</name>
        <dbReference type="ChEBI" id="CHEBI:57692"/>
    </cofactor>
</comment>
<dbReference type="PANTHER" id="PTHR11552">
    <property type="entry name" value="GLUCOSE-METHANOL-CHOLINE GMC OXIDOREDUCTASE"/>
    <property type="match status" value="1"/>
</dbReference>
<dbReference type="InterPro" id="IPR012132">
    <property type="entry name" value="GMC_OxRdtase"/>
</dbReference>
<sequence length="538" mass="57135">MGQTADYVIVGAGSTGCVLAKRLAESGASVILLEAGGSDRTALVRKPGLIAVFHNIPQLKKKLDWGFYSAPQADALNRVIPQTRGKVLGGSGSINGMVFVRGNRRNYDDWAADGCAGWSYEDVLPSFKKMENWEDGGTDLRGEAGPIKVTRAKDITPATEAFIEALAETAGVKKNPDYNGEEQEGSSLFQQSAHGGLRYSSSVGYLDDHVDGKPALPNLTVTTGVTVARVEISKGRATGVRLTDGTTISASREVILSAGAFGSAQLLMLSGVGPAAHLAEHGIEVAADLPVGDNLHDHMFLPMSFLMKSARNKGTAPYFARGVIKESLRGNTWVGRSVFEGVGFVRSPQATDIPDLQIHVLPWGYPGPNQDAPIRHKVDPRPSLTLLATLIYPKSRGTLRLASADPTAAPVIDPNYLQAAEDRLLLLDGMELVRETMASKLISSGVSGELNPGPSYKDRAALEPEVLNRATTVYHPVGTVRMGADSDPRSVLTPDLRVRGIESLRVADCSIMPSITGGNTNAPAMMIGEHAAALILTP</sequence>
<evidence type="ECO:0000256" key="3">
    <source>
        <dbReference type="ARBA" id="ARBA00022630"/>
    </source>
</evidence>
<dbReference type="Pfam" id="PF05199">
    <property type="entry name" value="GMC_oxred_C"/>
    <property type="match status" value="1"/>
</dbReference>
<keyword evidence="3 5" id="KW-0285">Flavoprotein</keyword>
<comment type="caution">
    <text evidence="7">The sequence shown here is derived from an EMBL/GenBank/DDBJ whole genome shotgun (WGS) entry which is preliminary data.</text>
</comment>
<evidence type="ECO:0000313" key="8">
    <source>
        <dbReference type="Proteomes" id="UP001501237"/>
    </source>
</evidence>
<evidence type="ECO:0000256" key="2">
    <source>
        <dbReference type="ARBA" id="ARBA00010790"/>
    </source>
</evidence>
<dbReference type="InterPro" id="IPR036188">
    <property type="entry name" value="FAD/NAD-bd_sf"/>
</dbReference>
<name>A0ABP6QQT8_9ACTN</name>
<reference evidence="8" key="1">
    <citation type="journal article" date="2019" name="Int. J. Syst. Evol. Microbiol.">
        <title>The Global Catalogue of Microorganisms (GCM) 10K type strain sequencing project: providing services to taxonomists for standard genome sequencing and annotation.</title>
        <authorList>
            <consortium name="The Broad Institute Genomics Platform"/>
            <consortium name="The Broad Institute Genome Sequencing Center for Infectious Disease"/>
            <person name="Wu L."/>
            <person name="Ma J."/>
        </authorList>
    </citation>
    <scope>NUCLEOTIDE SEQUENCE [LARGE SCALE GENOMIC DNA]</scope>
    <source>
        <strain evidence="8">JCM 9377</strain>
    </source>
</reference>
<comment type="similarity">
    <text evidence="2 5">Belongs to the GMC oxidoreductase family.</text>
</comment>
<feature type="domain" description="Glucose-methanol-choline oxidoreductase N-terminal" evidence="6">
    <location>
        <begin position="85"/>
        <end position="108"/>
    </location>
</feature>
<dbReference type="PIRSF" id="PIRSF000137">
    <property type="entry name" value="Alcohol_oxidase"/>
    <property type="match status" value="1"/>
</dbReference>
<dbReference type="Gene3D" id="3.30.410.40">
    <property type="match status" value="1"/>
</dbReference>
<dbReference type="InterPro" id="IPR007867">
    <property type="entry name" value="GMC_OxRtase_C"/>
</dbReference>
<dbReference type="PROSITE" id="PS00623">
    <property type="entry name" value="GMC_OXRED_1"/>
    <property type="match status" value="1"/>
</dbReference>
<gene>
    <name evidence="7" type="ORF">GCM10010468_77700</name>
</gene>
<evidence type="ECO:0000259" key="6">
    <source>
        <dbReference type="PROSITE" id="PS00623"/>
    </source>
</evidence>
<dbReference type="RefSeq" id="WP_344839095.1">
    <property type="nucleotide sequence ID" value="NZ_BAAAUV010000042.1"/>
</dbReference>
<dbReference type="Proteomes" id="UP001501237">
    <property type="component" value="Unassembled WGS sequence"/>
</dbReference>